<evidence type="ECO:0000313" key="10">
    <source>
        <dbReference type="Proteomes" id="UP000178377"/>
    </source>
</evidence>
<comment type="caution">
    <text evidence="9">The sequence shown here is derived from an EMBL/GenBank/DDBJ whole genome shotgun (WGS) entry which is preliminary data.</text>
</comment>
<dbReference type="AlphaFoldDB" id="A0A1F5PNG7"/>
<keyword evidence="4 8" id="KW-0812">Transmembrane</keyword>
<dbReference type="EMBL" id="MFEO01000003">
    <property type="protein sequence ID" value="OGE91220.1"/>
    <property type="molecule type" value="Genomic_DNA"/>
</dbReference>
<keyword evidence="5" id="KW-0133">Cell shape</keyword>
<comment type="similarity">
    <text evidence="2">Belongs to the MreD family.</text>
</comment>
<feature type="transmembrane region" description="Helical" evidence="8">
    <location>
        <begin position="103"/>
        <end position="128"/>
    </location>
</feature>
<evidence type="ECO:0000256" key="8">
    <source>
        <dbReference type="SAM" id="Phobius"/>
    </source>
</evidence>
<comment type="subcellular location">
    <subcellularLocation>
        <location evidence="1">Cell membrane</location>
        <topology evidence="1">Multi-pass membrane protein</topology>
    </subcellularLocation>
</comment>
<evidence type="ECO:0000256" key="7">
    <source>
        <dbReference type="ARBA" id="ARBA00023136"/>
    </source>
</evidence>
<evidence type="ECO:0000256" key="3">
    <source>
        <dbReference type="ARBA" id="ARBA00022475"/>
    </source>
</evidence>
<evidence type="ECO:0000256" key="1">
    <source>
        <dbReference type="ARBA" id="ARBA00004651"/>
    </source>
</evidence>
<evidence type="ECO:0000256" key="2">
    <source>
        <dbReference type="ARBA" id="ARBA00007776"/>
    </source>
</evidence>
<keyword evidence="3" id="KW-1003">Cell membrane</keyword>
<feature type="transmembrane region" description="Helical" evidence="8">
    <location>
        <begin position="73"/>
        <end position="91"/>
    </location>
</feature>
<organism evidence="9 10">
    <name type="scientific">Candidatus Doudnabacteria bacterium RIFCSPHIGHO2_01_FULL_50_11</name>
    <dbReference type="NCBI Taxonomy" id="1817828"/>
    <lineage>
        <taxon>Bacteria</taxon>
        <taxon>Candidatus Doudnaibacteriota</taxon>
    </lineage>
</organism>
<protein>
    <submittedName>
        <fullName evidence="9">Rod shape-determining protein MreD</fullName>
    </submittedName>
</protein>
<evidence type="ECO:0000256" key="5">
    <source>
        <dbReference type="ARBA" id="ARBA00022960"/>
    </source>
</evidence>
<dbReference type="GO" id="GO:0008360">
    <property type="term" value="P:regulation of cell shape"/>
    <property type="evidence" value="ECO:0007669"/>
    <property type="project" value="UniProtKB-KW"/>
</dbReference>
<dbReference type="Proteomes" id="UP000178377">
    <property type="component" value="Unassembled WGS sequence"/>
</dbReference>
<keyword evidence="7 8" id="KW-0472">Membrane</keyword>
<dbReference type="GO" id="GO:0005886">
    <property type="term" value="C:plasma membrane"/>
    <property type="evidence" value="ECO:0007669"/>
    <property type="project" value="UniProtKB-SubCell"/>
</dbReference>
<keyword evidence="6 8" id="KW-1133">Transmembrane helix</keyword>
<feature type="transmembrane region" description="Helical" evidence="8">
    <location>
        <begin position="140"/>
        <end position="159"/>
    </location>
</feature>
<dbReference type="NCBIfam" id="TIGR03426">
    <property type="entry name" value="shape_MreD"/>
    <property type="match status" value="1"/>
</dbReference>
<evidence type="ECO:0000256" key="6">
    <source>
        <dbReference type="ARBA" id="ARBA00022989"/>
    </source>
</evidence>
<sequence>MIRFRILISSIFLLLIQLSILPVVFPQGWAPSLILCQSLWLSYKGWSGWAISSAFLSGLFLDLYSGAPFGQQAASLLIVIGSLELLFRSVLPRDIGSFHPLVVAAIASIVVRIVSWATAAAISALQALPQPIISWYMNSTLIPLAVFTTIAMFGVRVAYGRFLPHKS</sequence>
<dbReference type="STRING" id="1817828.A2722_01935"/>
<evidence type="ECO:0000256" key="4">
    <source>
        <dbReference type="ARBA" id="ARBA00022692"/>
    </source>
</evidence>
<accession>A0A1F5PNG7</accession>
<gene>
    <name evidence="9" type="ORF">A2722_01935</name>
</gene>
<evidence type="ECO:0000313" key="9">
    <source>
        <dbReference type="EMBL" id="OGE91220.1"/>
    </source>
</evidence>
<dbReference type="InterPro" id="IPR007227">
    <property type="entry name" value="Cell_shape_determining_MreD"/>
</dbReference>
<proteinExistence type="inferred from homology"/>
<reference evidence="9 10" key="1">
    <citation type="journal article" date="2016" name="Nat. Commun.">
        <title>Thousands of microbial genomes shed light on interconnected biogeochemical processes in an aquifer system.</title>
        <authorList>
            <person name="Anantharaman K."/>
            <person name="Brown C.T."/>
            <person name="Hug L.A."/>
            <person name="Sharon I."/>
            <person name="Castelle C.J."/>
            <person name="Probst A.J."/>
            <person name="Thomas B.C."/>
            <person name="Singh A."/>
            <person name="Wilkins M.J."/>
            <person name="Karaoz U."/>
            <person name="Brodie E.L."/>
            <person name="Williams K.H."/>
            <person name="Hubbard S.S."/>
            <person name="Banfield J.F."/>
        </authorList>
    </citation>
    <scope>NUCLEOTIDE SEQUENCE [LARGE SCALE GENOMIC DNA]</scope>
</reference>
<name>A0A1F5PNG7_9BACT</name>